<dbReference type="InterPro" id="IPR027417">
    <property type="entry name" value="P-loop_NTPase"/>
</dbReference>
<comment type="caution">
    <text evidence="1">The sequence shown here is derived from an EMBL/GenBank/DDBJ whole genome shotgun (WGS) entry which is preliminary data.</text>
</comment>
<sequence length="587" mass="66973">MSVVQVEKALHHFATTKDGRAIVMKGDWGTGKTYIWGRVIKNHRKDFSRSNYSYVSLFGLSSLSDVKRSIVTNSVSRDKAGDILTYESIKDNLSKHDLSDSTGIFKRALNLGKDIKFPMIGAIGSMVETVQFASLTDTLICIDDYERRSKSLSGRDVLGLISNLVESKKCSVIMVLNANSLEDDDEFFEFNEKVFDYEVVYNPQVKECIEIVFPSHEPEYALLKKNIEKLGINNIRLMKKIDLFYNFLKPHLKNADELVFESAMLILPLAIFSIYGSGSCPADITFISQQGVNFPSLPLGKDAPKEQVDAQNKAIVKEKWLKEYGYGASDELDLAIIALVQSGYADEEELELVLIALGEKIQHNKDMQKLRDAWTMLDSGFMDNEVEIVEAFESALSVCLPTMNLGDIDGVCRLYTELGFDNRVTDIIESHFELAKAEGRYKNKSEVRGRFDHPLIVQKLEEHFTAQVADVSIDQLMERAYMLDGFTQSMLREFQKKTPDDFYHYFKNADHPYTSHYVRNCLELANVQYSDDYSNKAVTHIFLCTYNAIRRLGEESKLNKVRFGRFKEFATTYRNMIEDLPDRGKWA</sequence>
<protein>
    <recommendedName>
        <fullName evidence="3">KAP NTPase domain-containing protein</fullName>
    </recommendedName>
</protein>
<accession>A0A3M3JUA6</accession>
<dbReference type="Proteomes" id="UP000271468">
    <property type="component" value="Unassembled WGS sequence"/>
</dbReference>
<evidence type="ECO:0000313" key="1">
    <source>
        <dbReference type="EMBL" id="RMN13425.1"/>
    </source>
</evidence>
<proteinExistence type="predicted"/>
<dbReference type="SUPFAM" id="SSF52540">
    <property type="entry name" value="P-loop containing nucleoside triphosphate hydrolases"/>
    <property type="match status" value="1"/>
</dbReference>
<dbReference type="RefSeq" id="WP_122234968.1">
    <property type="nucleotide sequence ID" value="NZ_RBOV01000102.1"/>
</dbReference>
<gene>
    <name evidence="1" type="ORF">ALQ65_03664</name>
</gene>
<name>A0A3M3JUA6_9PSED</name>
<dbReference type="EMBL" id="RBOV01000102">
    <property type="protein sequence ID" value="RMN13425.1"/>
    <property type="molecule type" value="Genomic_DNA"/>
</dbReference>
<reference evidence="1 2" key="1">
    <citation type="submission" date="2018-08" db="EMBL/GenBank/DDBJ databases">
        <title>Recombination of ecologically and evolutionarily significant loci maintains genetic cohesion in the Pseudomonas syringae species complex.</title>
        <authorList>
            <person name="Dillon M."/>
            <person name="Thakur S."/>
            <person name="Almeida R.N.D."/>
            <person name="Weir B.S."/>
            <person name="Guttman D.S."/>
        </authorList>
    </citation>
    <scope>NUCLEOTIDE SEQUENCE [LARGE SCALE GENOMIC DNA]</scope>
    <source>
        <strain evidence="1 2">ICMP 12341</strain>
    </source>
</reference>
<organism evidence="1 2">
    <name type="scientific">Pseudomonas syringae pv. coriandricola</name>
    <dbReference type="NCBI Taxonomy" id="264453"/>
    <lineage>
        <taxon>Bacteria</taxon>
        <taxon>Pseudomonadati</taxon>
        <taxon>Pseudomonadota</taxon>
        <taxon>Gammaproteobacteria</taxon>
        <taxon>Pseudomonadales</taxon>
        <taxon>Pseudomonadaceae</taxon>
        <taxon>Pseudomonas</taxon>
    </lineage>
</organism>
<evidence type="ECO:0008006" key="3">
    <source>
        <dbReference type="Google" id="ProtNLM"/>
    </source>
</evidence>
<dbReference type="Gene3D" id="3.40.50.300">
    <property type="entry name" value="P-loop containing nucleotide triphosphate hydrolases"/>
    <property type="match status" value="1"/>
</dbReference>
<dbReference type="AlphaFoldDB" id="A0A3M3JUA6"/>
<evidence type="ECO:0000313" key="2">
    <source>
        <dbReference type="Proteomes" id="UP000271468"/>
    </source>
</evidence>